<feature type="domain" description="CENP-V/GFA" evidence="5">
    <location>
        <begin position="3"/>
        <end position="106"/>
    </location>
</feature>
<evidence type="ECO:0000313" key="7">
    <source>
        <dbReference type="Proteomes" id="UP000016570"/>
    </source>
</evidence>
<dbReference type="eggNOG" id="COG3791">
    <property type="taxonomic scope" value="Bacteria"/>
</dbReference>
<accession>U3BCF4</accession>
<keyword evidence="7" id="KW-1185">Reference proteome</keyword>
<keyword evidence="3" id="KW-0862">Zinc</keyword>
<evidence type="ECO:0000259" key="5">
    <source>
        <dbReference type="PROSITE" id="PS51891"/>
    </source>
</evidence>
<organism evidence="6 7">
    <name type="scientific">Vibrio proteolyticus NBRC 13287</name>
    <dbReference type="NCBI Taxonomy" id="1219065"/>
    <lineage>
        <taxon>Bacteria</taxon>
        <taxon>Pseudomonadati</taxon>
        <taxon>Pseudomonadota</taxon>
        <taxon>Gammaproteobacteria</taxon>
        <taxon>Vibrionales</taxon>
        <taxon>Vibrionaceae</taxon>
        <taxon>Vibrio</taxon>
    </lineage>
</organism>
<dbReference type="AlphaFoldDB" id="U3BCF4"/>
<comment type="similarity">
    <text evidence="1">Belongs to the Gfa family.</text>
</comment>
<proteinExistence type="inferred from homology"/>
<dbReference type="GO" id="GO:0016846">
    <property type="term" value="F:carbon-sulfur lyase activity"/>
    <property type="evidence" value="ECO:0007669"/>
    <property type="project" value="InterPro"/>
</dbReference>
<sequence>MKVTGKCLCEQVRYQINGPLHNASHCHCSMCRRQHGSAFATYASVTPSNFTWLSGSELVECYETANGGGWCFCRVCGATLAGMDNGQITSITLGTVEGDPGITPQYHIFVDSKASWYTISDKLVQYSQRKPDTPSDH</sequence>
<dbReference type="GO" id="GO:0046872">
    <property type="term" value="F:metal ion binding"/>
    <property type="evidence" value="ECO:0007669"/>
    <property type="project" value="UniProtKB-KW"/>
</dbReference>
<dbReference type="RefSeq" id="WP_021705425.1">
    <property type="nucleotide sequence ID" value="NZ_BATJ01000008.1"/>
</dbReference>
<keyword evidence="4" id="KW-0456">Lyase</keyword>
<evidence type="ECO:0000256" key="1">
    <source>
        <dbReference type="ARBA" id="ARBA00005495"/>
    </source>
</evidence>
<dbReference type="PANTHER" id="PTHR33337">
    <property type="entry name" value="GFA DOMAIN-CONTAINING PROTEIN"/>
    <property type="match status" value="1"/>
</dbReference>
<dbReference type="STRING" id="1219065.VPR01S_08_00370"/>
<gene>
    <name evidence="6" type="ORF">VPR01S_08_00370</name>
</gene>
<dbReference type="InterPro" id="IPR011057">
    <property type="entry name" value="Mss4-like_sf"/>
</dbReference>
<dbReference type="SUPFAM" id="SSF51316">
    <property type="entry name" value="Mss4-like"/>
    <property type="match status" value="1"/>
</dbReference>
<evidence type="ECO:0000256" key="3">
    <source>
        <dbReference type="ARBA" id="ARBA00022833"/>
    </source>
</evidence>
<dbReference type="Proteomes" id="UP000016570">
    <property type="component" value="Unassembled WGS sequence"/>
</dbReference>
<dbReference type="Gene3D" id="3.90.1590.10">
    <property type="entry name" value="glutathione-dependent formaldehyde- activating enzyme (gfa)"/>
    <property type="match status" value="1"/>
</dbReference>
<dbReference type="Pfam" id="PF04828">
    <property type="entry name" value="GFA"/>
    <property type="match status" value="1"/>
</dbReference>
<dbReference type="PANTHER" id="PTHR33337:SF40">
    <property type="entry name" value="CENP-V_GFA DOMAIN-CONTAINING PROTEIN-RELATED"/>
    <property type="match status" value="1"/>
</dbReference>
<evidence type="ECO:0000313" key="6">
    <source>
        <dbReference type="EMBL" id="GAD67454.1"/>
    </source>
</evidence>
<evidence type="ECO:0000256" key="4">
    <source>
        <dbReference type="ARBA" id="ARBA00023239"/>
    </source>
</evidence>
<dbReference type="EMBL" id="BATJ01000008">
    <property type="protein sequence ID" value="GAD67454.1"/>
    <property type="molecule type" value="Genomic_DNA"/>
</dbReference>
<comment type="caution">
    <text evidence="6">The sequence shown here is derived from an EMBL/GenBank/DDBJ whole genome shotgun (WGS) entry which is preliminary data.</text>
</comment>
<protein>
    <recommendedName>
        <fullName evidence="5">CENP-V/GFA domain-containing protein</fullName>
    </recommendedName>
</protein>
<evidence type="ECO:0000256" key="2">
    <source>
        <dbReference type="ARBA" id="ARBA00022723"/>
    </source>
</evidence>
<reference evidence="6 7" key="1">
    <citation type="submission" date="2013-09" db="EMBL/GenBank/DDBJ databases">
        <title>Whole genome shotgun sequence of Vibrio proteolyticus NBRC 13287.</title>
        <authorList>
            <person name="Isaki S."/>
            <person name="Hosoyama A."/>
            <person name="Numata M."/>
            <person name="Hashimoto M."/>
            <person name="Hosoyama Y."/>
            <person name="Tsuchikane K."/>
            <person name="Noguchi M."/>
            <person name="Hirakata S."/>
            <person name="Ichikawa N."/>
            <person name="Ohji S."/>
            <person name="Yamazoe A."/>
            <person name="Fujita N."/>
        </authorList>
    </citation>
    <scope>NUCLEOTIDE SEQUENCE [LARGE SCALE GENOMIC DNA]</scope>
    <source>
        <strain evidence="6 7">NBRC 13287</strain>
    </source>
</reference>
<keyword evidence="2" id="KW-0479">Metal-binding</keyword>
<dbReference type="InterPro" id="IPR006913">
    <property type="entry name" value="CENP-V/GFA"/>
</dbReference>
<name>U3BCF4_VIBPR</name>
<dbReference type="PROSITE" id="PS51891">
    <property type="entry name" value="CENP_V_GFA"/>
    <property type="match status" value="1"/>
</dbReference>